<organism evidence="3 4">
    <name type="scientific">Blautia obeum</name>
    <dbReference type="NCBI Taxonomy" id="40520"/>
    <lineage>
        <taxon>Bacteria</taxon>
        <taxon>Bacillati</taxon>
        <taxon>Bacillota</taxon>
        <taxon>Clostridia</taxon>
        <taxon>Lachnospirales</taxon>
        <taxon>Lachnospiraceae</taxon>
        <taxon>Blautia</taxon>
    </lineage>
</organism>
<dbReference type="CDD" id="cd00063">
    <property type="entry name" value="FN3"/>
    <property type="match status" value="2"/>
</dbReference>
<feature type="chain" id="PRO_5021955330" evidence="1">
    <location>
        <begin position="34"/>
        <end position="457"/>
    </location>
</feature>
<dbReference type="SUPFAM" id="SSF49265">
    <property type="entry name" value="Fibronectin type III"/>
    <property type="match status" value="1"/>
</dbReference>
<dbReference type="PROSITE" id="PS50853">
    <property type="entry name" value="FN3"/>
    <property type="match status" value="1"/>
</dbReference>
<protein>
    <submittedName>
        <fullName evidence="3">Fibronectin type III domain protein</fullName>
    </submittedName>
</protein>
<feature type="domain" description="Fibronectin type-III" evidence="2">
    <location>
        <begin position="137"/>
        <end position="231"/>
    </location>
</feature>
<dbReference type="SMART" id="SM00060">
    <property type="entry name" value="FN3"/>
    <property type="match status" value="2"/>
</dbReference>
<keyword evidence="1" id="KW-0732">Signal</keyword>
<dbReference type="EMBL" id="CABHNB010000038">
    <property type="protein sequence ID" value="VUX15724.1"/>
    <property type="molecule type" value="Genomic_DNA"/>
</dbReference>
<proteinExistence type="predicted"/>
<dbReference type="InterPro" id="IPR003961">
    <property type="entry name" value="FN3_dom"/>
</dbReference>
<evidence type="ECO:0000313" key="4">
    <source>
        <dbReference type="Proteomes" id="UP000409147"/>
    </source>
</evidence>
<evidence type="ECO:0000259" key="2">
    <source>
        <dbReference type="PROSITE" id="PS50853"/>
    </source>
</evidence>
<dbReference type="AlphaFoldDB" id="A0A564U853"/>
<sequence>MNNTDKYKRDFARVLTLLMLLAALFVTDIPVSADTTDSTTVSSISAVTVKAEIKASSNTALKISWEKCPLAQEYVIYRRESTRKAFRRIKKVSASRTSYIDKRLTSSKPYQYAVRAIRKENGKYVYSRYLMVTGATRPATVKTTIKAASSSTMKVTWKKSSRADGYRIYRRPAAGKWVLVADVAKNLTSYTDTGLNASTKYVYTVRPYKKGGNVKYMSAVKLSNKASTPAAPKVTPSGDISNSSVISNTRFTAAQKDVMKKILYAVETGGQVYGNQKYGDFTEAFTNSSTEYAITIGAGQWYGTEAQRLLKLIHATMGEDEWNKIDTGNHYVWTAICNEDWTKYRIPKSSWRARVIVKLLQTDAGIKCQDQLMYQQIDEYEAEVRKLGVSDPQAVGMFINIRHQGGYGAVTRVLGKTAKPVNLINVYRALATDSGGQVGTYKTRQAKVYQWLLTYMK</sequence>
<evidence type="ECO:0000256" key="1">
    <source>
        <dbReference type="SAM" id="SignalP"/>
    </source>
</evidence>
<gene>
    <name evidence="3" type="ORF">ROSSTS7063_02502</name>
</gene>
<keyword evidence="4" id="KW-1185">Reference proteome</keyword>
<evidence type="ECO:0000313" key="3">
    <source>
        <dbReference type="EMBL" id="VUX15724.1"/>
    </source>
</evidence>
<dbReference type="InterPro" id="IPR036116">
    <property type="entry name" value="FN3_sf"/>
</dbReference>
<feature type="signal peptide" evidence="1">
    <location>
        <begin position="1"/>
        <end position="33"/>
    </location>
</feature>
<dbReference type="Gene3D" id="2.60.40.10">
    <property type="entry name" value="Immunoglobulins"/>
    <property type="match status" value="2"/>
</dbReference>
<dbReference type="Pfam" id="PF00041">
    <property type="entry name" value="fn3"/>
    <property type="match status" value="1"/>
</dbReference>
<dbReference type="RefSeq" id="WP_144369413.1">
    <property type="nucleotide sequence ID" value="NZ_CABHNB010000038.1"/>
</dbReference>
<name>A0A564U853_9FIRM</name>
<accession>A0A564U853</accession>
<dbReference type="Proteomes" id="UP000409147">
    <property type="component" value="Unassembled WGS sequence"/>
</dbReference>
<dbReference type="InterPro" id="IPR013783">
    <property type="entry name" value="Ig-like_fold"/>
</dbReference>
<reference evidence="3 4" key="1">
    <citation type="submission" date="2019-07" db="EMBL/GenBank/DDBJ databases">
        <authorList>
            <person name="Hibberd C M."/>
            <person name="Gehrig L. J."/>
            <person name="Chang H.-W."/>
            <person name="Venkatesh S."/>
        </authorList>
    </citation>
    <scope>NUCLEOTIDE SEQUENCE [LARGE SCALE GENOMIC DNA]</scope>
    <source>
        <strain evidence="3">Ruminococcus_obeum_SSTS_Bg7063</strain>
    </source>
</reference>